<reference evidence="3" key="1">
    <citation type="journal article" date="2014" name="Nat. Commun.">
        <title>The rainbow trout genome provides novel insights into evolution after whole-genome duplication in vertebrates.</title>
        <authorList>
            <person name="Berthelot C."/>
            <person name="Brunet F."/>
            <person name="Chalopin D."/>
            <person name="Juanchich A."/>
            <person name="Bernard M."/>
            <person name="Noel B."/>
            <person name="Bento P."/>
            <person name="Da Silva C."/>
            <person name="Labadie K."/>
            <person name="Alberti A."/>
            <person name="Aury J.M."/>
            <person name="Louis A."/>
            <person name="Dehais P."/>
            <person name="Bardou P."/>
            <person name="Montfort J."/>
            <person name="Klopp C."/>
            <person name="Cabau C."/>
            <person name="Gaspin C."/>
            <person name="Thorgaard G.H."/>
            <person name="Boussaha M."/>
            <person name="Quillet E."/>
            <person name="Guyomard R."/>
            <person name="Galiana D."/>
            <person name="Bobe J."/>
            <person name="Volff J.N."/>
            <person name="Genet C."/>
            <person name="Wincker P."/>
            <person name="Jaillon O."/>
            <person name="Roest Crollius H."/>
            <person name="Guiguen Y."/>
        </authorList>
    </citation>
    <scope>NUCLEOTIDE SEQUENCE [LARGE SCALE GENOMIC DNA]</scope>
</reference>
<dbReference type="InterPro" id="IPR052212">
    <property type="entry name" value="PH-like_domain"/>
</dbReference>
<evidence type="ECO:0000313" key="3">
    <source>
        <dbReference type="EMBL" id="CDQ84678.1"/>
    </source>
</evidence>
<protein>
    <submittedName>
        <fullName evidence="3">Uncharacterized protein</fullName>
    </submittedName>
</protein>
<feature type="coiled-coil region" evidence="1">
    <location>
        <begin position="193"/>
        <end position="266"/>
    </location>
</feature>
<organism evidence="3 4">
    <name type="scientific">Oncorhynchus mykiss</name>
    <name type="common">Rainbow trout</name>
    <name type="synonym">Salmo gairdneri</name>
    <dbReference type="NCBI Taxonomy" id="8022"/>
    <lineage>
        <taxon>Eukaryota</taxon>
        <taxon>Metazoa</taxon>
        <taxon>Chordata</taxon>
        <taxon>Craniata</taxon>
        <taxon>Vertebrata</taxon>
        <taxon>Euteleostomi</taxon>
        <taxon>Actinopterygii</taxon>
        <taxon>Neopterygii</taxon>
        <taxon>Teleostei</taxon>
        <taxon>Protacanthopterygii</taxon>
        <taxon>Salmoniformes</taxon>
        <taxon>Salmonidae</taxon>
        <taxon>Salmoninae</taxon>
        <taxon>Oncorhynchus</taxon>
    </lineage>
</organism>
<dbReference type="PANTHER" id="PTHR12156:SF30">
    <property type="entry name" value="PLECKSTRIN HOMOLOGY-LIKE DOMAIN FAMILY B MEMBER 1 ISOFORM X1"/>
    <property type="match status" value="1"/>
</dbReference>
<dbReference type="EMBL" id="FR906520">
    <property type="protein sequence ID" value="CDQ84678.1"/>
    <property type="molecule type" value="Genomic_DNA"/>
</dbReference>
<dbReference type="AlphaFoldDB" id="A0A060XYC4"/>
<gene>
    <name evidence="3" type="ORF">GSONMT00038218001</name>
</gene>
<sequence length="533" mass="60253">MPSLGGGGGGSGEGFVYLHPPPNCSFPDWHQWQPHTGNEIWGEGEEEDIFAAEAGCNQIFYVSVCPQERQRLETILNLCAEYNKGDGPLGGEAEGRMGFPGGLGPGEGAARRPSMDSLAGSSSLRRSMAQRQQRESDEENLKEECSSTESTHQEVRTPLPPQALHNGDRYQHEEQSVSGGVERAELGYLEDERVRVLARVDELKSRITELEQQLQESKQEAEMERALLQGERQAELDQMEAETEIIRQLQHKRKELENTIQREKDKALPNPGWLPKTVSSWFCHPKERANVDAERRALASLQEGYSELKNQLHNCPESLREQLHEQLKREGETLESETKQFEDLEFQQLERESSLEEERETISQQLLQERAEYHTSMAKRKDKVAALEGQASQLGQQASQECDKLAKDRNLTLQMLHKEKERLSALEKRYLSLTGGRTFPKSSSTMKEEYMKLSDVYRMYGRDCHDTQLTTTAQHGLSLILDTAVPCEVPLLSLSITLSITSYLSLSLSPCLCLTLFSTYQSIFSFFTCCSSL</sequence>
<feature type="region of interest" description="Disordered" evidence="2">
    <location>
        <begin position="89"/>
        <end position="179"/>
    </location>
</feature>
<feature type="compositionally biased region" description="Polar residues" evidence="2">
    <location>
        <begin position="119"/>
        <end position="131"/>
    </location>
</feature>
<dbReference type="GO" id="GO:0045180">
    <property type="term" value="C:basal cortex"/>
    <property type="evidence" value="ECO:0007669"/>
    <property type="project" value="TreeGrafter"/>
</dbReference>
<dbReference type="PaxDb" id="8022-A0A060XYC4"/>
<name>A0A060XYC4_ONCMY</name>
<dbReference type="PANTHER" id="PTHR12156">
    <property type="entry name" value="PLECKSTRIN HOMOLOGY-LIKE DOMAIN, FAMILY B, MEMBER 3"/>
    <property type="match status" value="1"/>
</dbReference>
<feature type="compositionally biased region" description="Basic and acidic residues" evidence="2">
    <location>
        <begin position="166"/>
        <end position="175"/>
    </location>
</feature>
<dbReference type="Proteomes" id="UP000193380">
    <property type="component" value="Unassembled WGS sequence"/>
</dbReference>
<keyword evidence="1" id="KW-0175">Coiled coil</keyword>
<feature type="compositionally biased region" description="Gly residues" evidence="2">
    <location>
        <begin position="89"/>
        <end position="107"/>
    </location>
</feature>
<evidence type="ECO:0000256" key="1">
    <source>
        <dbReference type="SAM" id="Coils"/>
    </source>
</evidence>
<evidence type="ECO:0000313" key="4">
    <source>
        <dbReference type="Proteomes" id="UP000193380"/>
    </source>
</evidence>
<dbReference type="GO" id="GO:0070507">
    <property type="term" value="P:regulation of microtubule cytoskeleton organization"/>
    <property type="evidence" value="ECO:0007669"/>
    <property type="project" value="TreeGrafter"/>
</dbReference>
<proteinExistence type="predicted"/>
<evidence type="ECO:0000256" key="2">
    <source>
        <dbReference type="SAM" id="MobiDB-lite"/>
    </source>
</evidence>
<reference evidence="3" key="2">
    <citation type="submission" date="2014-03" db="EMBL/GenBank/DDBJ databases">
        <authorList>
            <person name="Genoscope - CEA"/>
        </authorList>
    </citation>
    <scope>NUCLEOTIDE SEQUENCE</scope>
</reference>
<accession>A0A060XYC4</accession>
<feature type="coiled-coil region" evidence="1">
    <location>
        <begin position="291"/>
        <end position="372"/>
    </location>
</feature>